<feature type="domain" description="Methyltransferase" evidence="1">
    <location>
        <begin position="55"/>
        <end position="145"/>
    </location>
</feature>
<dbReference type="GO" id="GO:0008168">
    <property type="term" value="F:methyltransferase activity"/>
    <property type="evidence" value="ECO:0007669"/>
    <property type="project" value="UniProtKB-KW"/>
</dbReference>
<reference evidence="3" key="1">
    <citation type="journal article" date="2019" name="Int. J. Syst. Evol. Microbiol.">
        <title>The Global Catalogue of Microorganisms (GCM) 10K type strain sequencing project: providing services to taxonomists for standard genome sequencing and annotation.</title>
        <authorList>
            <consortium name="The Broad Institute Genomics Platform"/>
            <consortium name="The Broad Institute Genome Sequencing Center for Infectious Disease"/>
            <person name="Wu L."/>
            <person name="Ma J."/>
        </authorList>
    </citation>
    <scope>NUCLEOTIDE SEQUENCE [LARGE SCALE GENOMIC DNA]</scope>
    <source>
        <strain evidence="3">CGMCC 4.7304</strain>
    </source>
</reference>
<proteinExistence type="predicted"/>
<keyword evidence="2" id="KW-0489">Methyltransferase</keyword>
<comment type="caution">
    <text evidence="2">The sequence shown here is derived from an EMBL/GenBank/DDBJ whole genome shotgun (WGS) entry which is preliminary data.</text>
</comment>
<protein>
    <submittedName>
        <fullName evidence="2">Class I SAM-dependent methyltransferase</fullName>
        <ecNumber evidence="2">2.1.-.-</ecNumber>
    </submittedName>
</protein>
<evidence type="ECO:0000313" key="3">
    <source>
        <dbReference type="Proteomes" id="UP001596083"/>
    </source>
</evidence>
<organism evidence="2 3">
    <name type="scientific">Streptomyces gamaensis</name>
    <dbReference type="NCBI Taxonomy" id="1763542"/>
    <lineage>
        <taxon>Bacteria</taxon>
        <taxon>Bacillati</taxon>
        <taxon>Actinomycetota</taxon>
        <taxon>Actinomycetes</taxon>
        <taxon>Kitasatosporales</taxon>
        <taxon>Streptomycetaceae</taxon>
        <taxon>Streptomyces</taxon>
    </lineage>
</organism>
<dbReference type="Pfam" id="PF13649">
    <property type="entry name" value="Methyltransf_25"/>
    <property type="match status" value="1"/>
</dbReference>
<dbReference type="InterPro" id="IPR041698">
    <property type="entry name" value="Methyltransf_25"/>
</dbReference>
<dbReference type="Proteomes" id="UP001596083">
    <property type="component" value="Unassembled WGS sequence"/>
</dbReference>
<sequence length="264" mass="29165">MAHEVPEQQRGTGHDDLQYDRIGEDYERSKELPLTRYVERPGVLGLLRDVRGKSVLDLACGTGVYSRHARRLGARRVLGVDISPKMIEVARTHEEQDRLGVLYAVGDAAELPPLGAFDLVLAIYLFNYADSPATLERMARACADNLCEGGELRAFMARPGFDFSRPVPQAYGFSFEQEETLEHGSRVRVSASGERPFSFSAYLPDADVMEEAFTAAGFEDFSWASLEPSVDGVLEYGPGFWDEFTANPTWTVFRARKAGPGAGS</sequence>
<dbReference type="EMBL" id="JBHSPB010000018">
    <property type="protein sequence ID" value="MFC5723583.1"/>
    <property type="molecule type" value="Genomic_DNA"/>
</dbReference>
<dbReference type="CDD" id="cd02440">
    <property type="entry name" value="AdoMet_MTases"/>
    <property type="match status" value="1"/>
</dbReference>
<dbReference type="EC" id="2.1.-.-" evidence="2"/>
<dbReference type="RefSeq" id="WP_390319886.1">
    <property type="nucleotide sequence ID" value="NZ_JBHSPB010000018.1"/>
</dbReference>
<dbReference type="PANTHER" id="PTHR43464:SF23">
    <property type="entry name" value="JUVENILE HORMONE ACID O-METHYLTRANSFERASE"/>
    <property type="match status" value="1"/>
</dbReference>
<evidence type="ECO:0000313" key="2">
    <source>
        <dbReference type="EMBL" id="MFC5723583.1"/>
    </source>
</evidence>
<dbReference type="Gene3D" id="3.40.50.150">
    <property type="entry name" value="Vaccinia Virus protein VP39"/>
    <property type="match status" value="1"/>
</dbReference>
<gene>
    <name evidence="2" type="ORF">ACFP1Z_25815</name>
</gene>
<dbReference type="SUPFAM" id="SSF53335">
    <property type="entry name" value="S-adenosyl-L-methionine-dependent methyltransferases"/>
    <property type="match status" value="1"/>
</dbReference>
<dbReference type="GO" id="GO:0032259">
    <property type="term" value="P:methylation"/>
    <property type="evidence" value="ECO:0007669"/>
    <property type="project" value="UniProtKB-KW"/>
</dbReference>
<accession>A0ABW0Z6I8</accession>
<keyword evidence="3" id="KW-1185">Reference proteome</keyword>
<keyword evidence="2" id="KW-0808">Transferase</keyword>
<evidence type="ECO:0000259" key="1">
    <source>
        <dbReference type="Pfam" id="PF13649"/>
    </source>
</evidence>
<dbReference type="InterPro" id="IPR029063">
    <property type="entry name" value="SAM-dependent_MTases_sf"/>
</dbReference>
<name>A0ABW0Z6I8_9ACTN</name>
<dbReference type="PANTHER" id="PTHR43464">
    <property type="entry name" value="METHYLTRANSFERASE"/>
    <property type="match status" value="1"/>
</dbReference>